<dbReference type="AlphaFoldDB" id="A0A7S8CAV9"/>
<dbReference type="Proteomes" id="UP000593626">
    <property type="component" value="Chromosome"/>
</dbReference>
<evidence type="ECO:0000313" key="2">
    <source>
        <dbReference type="EMBL" id="QPC46607.1"/>
    </source>
</evidence>
<dbReference type="InterPro" id="IPR025923">
    <property type="entry name" value="YodL-like_dom"/>
</dbReference>
<gene>
    <name evidence="2" type="ORF">G8O30_06345</name>
</gene>
<proteinExistence type="predicted"/>
<feature type="domain" description="YodL-like" evidence="1">
    <location>
        <begin position="27"/>
        <end position="96"/>
    </location>
</feature>
<protein>
    <recommendedName>
        <fullName evidence="1">YodL-like domain-containing protein</fullName>
    </recommendedName>
</protein>
<evidence type="ECO:0000313" key="3">
    <source>
        <dbReference type="Proteomes" id="UP000593626"/>
    </source>
</evidence>
<dbReference type="EMBL" id="CP049742">
    <property type="protein sequence ID" value="QPC46607.1"/>
    <property type="molecule type" value="Genomic_DNA"/>
</dbReference>
<evidence type="ECO:0000259" key="1">
    <source>
        <dbReference type="Pfam" id="PF14191"/>
    </source>
</evidence>
<reference evidence="2 3" key="1">
    <citation type="submission" date="2019-07" db="EMBL/GenBank/DDBJ databases">
        <title>Genome sequence of 2 isolates from Red Sea Mangroves.</title>
        <authorList>
            <person name="Sefrji F."/>
            <person name="Michoud G."/>
            <person name="Merlino G."/>
            <person name="Daffonchio D."/>
        </authorList>
    </citation>
    <scope>NUCLEOTIDE SEQUENCE [LARGE SCALE GENOMIC DNA]</scope>
    <source>
        <strain evidence="2 3">R1DC41</strain>
    </source>
</reference>
<dbReference type="Pfam" id="PF14191">
    <property type="entry name" value="YodL"/>
    <property type="match status" value="1"/>
</dbReference>
<keyword evidence="3" id="KW-1185">Reference proteome</keyword>
<sequence>MLVKKQFSLKESDFDVTVFQSPRYGVRSDYRQVYRGVMTSSSSEDVLETIYRRLNVKDTLPSKYNGRYINLGDIVFIDKGLEGHEYYQLQHEGWEKIPRLRLLRISR</sequence>
<accession>A0A7S8CAV9</accession>
<dbReference type="RefSeq" id="WP_239674136.1">
    <property type="nucleotide sequence ID" value="NZ_CP049742.1"/>
</dbReference>
<name>A0A7S8CAV9_9BACI</name>
<organism evidence="2 3">
    <name type="scientific">Mangrovibacillus cuniculi</name>
    <dbReference type="NCBI Taxonomy" id="2593652"/>
    <lineage>
        <taxon>Bacteria</taxon>
        <taxon>Bacillati</taxon>
        <taxon>Bacillota</taxon>
        <taxon>Bacilli</taxon>
        <taxon>Bacillales</taxon>
        <taxon>Bacillaceae</taxon>
        <taxon>Mangrovibacillus</taxon>
    </lineage>
</organism>
<dbReference type="KEGG" id="mcui:G8O30_06345"/>